<reference evidence="2 3" key="1">
    <citation type="journal article" date="2016" name="Nat. Commun.">
        <title>Thousands of microbial genomes shed light on interconnected biogeochemical processes in an aquifer system.</title>
        <authorList>
            <person name="Anantharaman K."/>
            <person name="Brown C.T."/>
            <person name="Hug L.A."/>
            <person name="Sharon I."/>
            <person name="Castelle C.J."/>
            <person name="Probst A.J."/>
            <person name="Thomas B.C."/>
            <person name="Singh A."/>
            <person name="Wilkins M.J."/>
            <person name="Karaoz U."/>
            <person name="Brodie E.L."/>
            <person name="Williams K.H."/>
            <person name="Hubbard S.S."/>
            <person name="Banfield J.F."/>
        </authorList>
    </citation>
    <scope>NUCLEOTIDE SEQUENCE [LARGE SCALE GENOMIC DNA]</scope>
</reference>
<dbReference type="STRING" id="1798382.A3D77_08015"/>
<dbReference type="Pfam" id="PF09527">
    <property type="entry name" value="ATPase_gene1"/>
    <property type="match status" value="1"/>
</dbReference>
<sequence length="59" mass="6157">MATELGFMIVIPLLAGTLLGIYLDQRLGTKPIFILVGVAVGIAVSVVSIVRIMGSLIDS</sequence>
<evidence type="ECO:0000256" key="1">
    <source>
        <dbReference type="SAM" id="Phobius"/>
    </source>
</evidence>
<gene>
    <name evidence="2" type="ORF">A3D77_08015</name>
</gene>
<organism evidence="2 3">
    <name type="scientific">Candidatus Gottesmanbacteria bacterium RIFCSPHIGHO2_02_FULL_39_11</name>
    <dbReference type="NCBI Taxonomy" id="1798382"/>
    <lineage>
        <taxon>Bacteria</taxon>
        <taxon>Candidatus Gottesmaniibacteriota</taxon>
    </lineage>
</organism>
<accession>A0A1F5ZWA2</accession>
<feature type="transmembrane region" description="Helical" evidence="1">
    <location>
        <begin position="6"/>
        <end position="23"/>
    </location>
</feature>
<dbReference type="EMBL" id="MFJL01000010">
    <property type="protein sequence ID" value="OGG16643.1"/>
    <property type="molecule type" value="Genomic_DNA"/>
</dbReference>
<keyword evidence="1" id="KW-0812">Transmembrane</keyword>
<protein>
    <recommendedName>
        <fullName evidence="4">AtpZ/AtpI family protein</fullName>
    </recommendedName>
</protein>
<name>A0A1F5ZWA2_9BACT</name>
<evidence type="ECO:0008006" key="4">
    <source>
        <dbReference type="Google" id="ProtNLM"/>
    </source>
</evidence>
<feature type="transmembrane region" description="Helical" evidence="1">
    <location>
        <begin position="32"/>
        <end position="53"/>
    </location>
</feature>
<proteinExistence type="predicted"/>
<keyword evidence="1" id="KW-1133">Transmembrane helix</keyword>
<dbReference type="AlphaFoldDB" id="A0A1F5ZWA2"/>
<dbReference type="InterPro" id="IPR032820">
    <property type="entry name" value="ATPase_put"/>
</dbReference>
<evidence type="ECO:0000313" key="2">
    <source>
        <dbReference type="EMBL" id="OGG16643.1"/>
    </source>
</evidence>
<evidence type="ECO:0000313" key="3">
    <source>
        <dbReference type="Proteomes" id="UP000176923"/>
    </source>
</evidence>
<keyword evidence="1" id="KW-0472">Membrane</keyword>
<comment type="caution">
    <text evidence="2">The sequence shown here is derived from an EMBL/GenBank/DDBJ whole genome shotgun (WGS) entry which is preliminary data.</text>
</comment>
<dbReference type="Proteomes" id="UP000176923">
    <property type="component" value="Unassembled WGS sequence"/>
</dbReference>